<feature type="compositionally biased region" description="Low complexity" evidence="1">
    <location>
        <begin position="1"/>
        <end position="20"/>
    </location>
</feature>
<evidence type="ECO:0000313" key="2">
    <source>
        <dbReference type="EMBL" id="KIP01162.1"/>
    </source>
</evidence>
<evidence type="ECO:0000256" key="1">
    <source>
        <dbReference type="SAM" id="MobiDB-lite"/>
    </source>
</evidence>
<reference evidence="2 3" key="1">
    <citation type="journal article" date="2014" name="PLoS Genet.">
        <title>Analysis of the Phlebiopsis gigantea genome, transcriptome and secretome provides insight into its pioneer colonization strategies of wood.</title>
        <authorList>
            <person name="Hori C."/>
            <person name="Ishida T."/>
            <person name="Igarashi K."/>
            <person name="Samejima M."/>
            <person name="Suzuki H."/>
            <person name="Master E."/>
            <person name="Ferreira P."/>
            <person name="Ruiz-Duenas F.J."/>
            <person name="Held B."/>
            <person name="Canessa P."/>
            <person name="Larrondo L.F."/>
            <person name="Schmoll M."/>
            <person name="Druzhinina I.S."/>
            <person name="Kubicek C.P."/>
            <person name="Gaskell J.A."/>
            <person name="Kersten P."/>
            <person name="St John F."/>
            <person name="Glasner J."/>
            <person name="Sabat G."/>
            <person name="Splinter BonDurant S."/>
            <person name="Syed K."/>
            <person name="Yadav J."/>
            <person name="Mgbeahuruike A.C."/>
            <person name="Kovalchuk A."/>
            <person name="Asiegbu F.O."/>
            <person name="Lackner G."/>
            <person name="Hoffmeister D."/>
            <person name="Rencoret J."/>
            <person name="Gutierrez A."/>
            <person name="Sun H."/>
            <person name="Lindquist E."/>
            <person name="Barry K."/>
            <person name="Riley R."/>
            <person name="Grigoriev I.V."/>
            <person name="Henrissat B."/>
            <person name="Kues U."/>
            <person name="Berka R.M."/>
            <person name="Martinez A.T."/>
            <person name="Covert S.F."/>
            <person name="Blanchette R.A."/>
            <person name="Cullen D."/>
        </authorList>
    </citation>
    <scope>NUCLEOTIDE SEQUENCE [LARGE SCALE GENOMIC DNA]</scope>
    <source>
        <strain evidence="2 3">11061_1 CR5-6</strain>
    </source>
</reference>
<dbReference type="STRING" id="745531.A0A0C3RYC7"/>
<name>A0A0C3RYC7_PHLG1</name>
<dbReference type="Proteomes" id="UP000053257">
    <property type="component" value="Unassembled WGS sequence"/>
</dbReference>
<feature type="region of interest" description="Disordered" evidence="1">
    <location>
        <begin position="497"/>
        <end position="569"/>
    </location>
</feature>
<feature type="compositionally biased region" description="Low complexity" evidence="1">
    <location>
        <begin position="74"/>
        <end position="87"/>
    </location>
</feature>
<feature type="compositionally biased region" description="Polar residues" evidence="1">
    <location>
        <begin position="38"/>
        <end position="54"/>
    </location>
</feature>
<accession>A0A0C3RYC7</accession>
<dbReference type="HOGENOM" id="CLU_014635_0_0_1"/>
<organism evidence="2 3">
    <name type="scientific">Phlebiopsis gigantea (strain 11061_1 CR5-6)</name>
    <name type="common">White-rot fungus</name>
    <name type="synonym">Peniophora gigantea</name>
    <dbReference type="NCBI Taxonomy" id="745531"/>
    <lineage>
        <taxon>Eukaryota</taxon>
        <taxon>Fungi</taxon>
        <taxon>Dikarya</taxon>
        <taxon>Basidiomycota</taxon>
        <taxon>Agaricomycotina</taxon>
        <taxon>Agaricomycetes</taxon>
        <taxon>Polyporales</taxon>
        <taxon>Phanerochaetaceae</taxon>
        <taxon>Phlebiopsis</taxon>
    </lineage>
</organism>
<evidence type="ECO:0000313" key="3">
    <source>
        <dbReference type="Proteomes" id="UP000053257"/>
    </source>
</evidence>
<feature type="compositionally biased region" description="Acidic residues" evidence="1">
    <location>
        <begin position="399"/>
        <end position="411"/>
    </location>
</feature>
<dbReference type="AlphaFoldDB" id="A0A0C3RYC7"/>
<feature type="compositionally biased region" description="Low complexity" evidence="1">
    <location>
        <begin position="119"/>
        <end position="134"/>
    </location>
</feature>
<keyword evidence="3" id="KW-1185">Reference proteome</keyword>
<feature type="region of interest" description="Disordered" evidence="1">
    <location>
        <begin position="101"/>
        <end position="148"/>
    </location>
</feature>
<dbReference type="OrthoDB" id="2591449at2759"/>
<feature type="region of interest" description="Disordered" evidence="1">
    <location>
        <begin position="1"/>
        <end position="89"/>
    </location>
</feature>
<proteinExistence type="predicted"/>
<feature type="compositionally biased region" description="Basic and acidic residues" evidence="1">
    <location>
        <begin position="544"/>
        <end position="560"/>
    </location>
</feature>
<protein>
    <submittedName>
        <fullName evidence="2">Uncharacterized protein</fullName>
    </submittedName>
</protein>
<dbReference type="EMBL" id="KN840887">
    <property type="protein sequence ID" value="KIP01162.1"/>
    <property type="molecule type" value="Genomic_DNA"/>
</dbReference>
<feature type="compositionally biased region" description="Low complexity" evidence="1">
    <location>
        <begin position="510"/>
        <end position="522"/>
    </location>
</feature>
<feature type="region of interest" description="Disordered" evidence="1">
    <location>
        <begin position="396"/>
        <end position="428"/>
    </location>
</feature>
<gene>
    <name evidence="2" type="ORF">PHLGIDRAFT_385959</name>
</gene>
<sequence>MASIESSPSQSPSLTGTSPTRRLSSRRGSVSAADPWGQHSSVNLNPSRSSQSRLTIVRVPQQEPEGGRRHHRNGSNASISSTTSSEGKSGRLSFAFSTFTPVSAGNSARPASPGSSPKLRPSSPGGVGPGLVRRGSGGASSMPQYTKLSPEKLVELARTSTHPRPPIVNGPSSASAPVSFTPLPDDIYLPFIDRPNEVLSQISTGPTAKLFALLSQTFPPNARAPASAVPDARIPDIISDPKSWTYADLENWFKKVPREEIDDATWVRKARQCILPRSELIWERIKGALGVPPELDTDEIPEEDPLAAYIAPSRAAIAIPRGVPRVGLNSQMLDMDVFEPDSPVVSGLAGAGSSHAPPSPVNSELELSIEPVLATPPPPPSTVDPTTGATMTSLHELREEDEEEAEQDVDDGSGNGSVKSASGPSAPLDVHGLRICTSASTPSYSPVLSPHSFGAGSAVLGHGTSVSPSPRRLSVSSDREGVYDALAERGPGHPLFPSNFAHLSHAPTLRSSRSSSRSNSMSYPPPPVAALRRKDSHGTQTPGKRPEWAKHYDPNRHEDAVTTTSVSME</sequence>